<organism evidence="2 3">
    <name type="scientific">Linum tenue</name>
    <dbReference type="NCBI Taxonomy" id="586396"/>
    <lineage>
        <taxon>Eukaryota</taxon>
        <taxon>Viridiplantae</taxon>
        <taxon>Streptophyta</taxon>
        <taxon>Embryophyta</taxon>
        <taxon>Tracheophyta</taxon>
        <taxon>Spermatophyta</taxon>
        <taxon>Magnoliopsida</taxon>
        <taxon>eudicotyledons</taxon>
        <taxon>Gunneridae</taxon>
        <taxon>Pentapetalae</taxon>
        <taxon>rosids</taxon>
        <taxon>fabids</taxon>
        <taxon>Malpighiales</taxon>
        <taxon>Linaceae</taxon>
        <taxon>Linum</taxon>
    </lineage>
</organism>
<name>A0AAV0QY37_9ROSI</name>
<proteinExistence type="predicted"/>
<gene>
    <name evidence="2" type="ORF">LITE_LOCUS45047</name>
</gene>
<protein>
    <submittedName>
        <fullName evidence="2">Uncharacterized protein</fullName>
    </submittedName>
</protein>
<feature type="non-terminal residue" evidence="2">
    <location>
        <position position="1"/>
    </location>
</feature>
<keyword evidence="3" id="KW-1185">Reference proteome</keyword>
<evidence type="ECO:0000313" key="2">
    <source>
        <dbReference type="EMBL" id="CAI0549187.1"/>
    </source>
</evidence>
<feature type="region of interest" description="Disordered" evidence="1">
    <location>
        <begin position="112"/>
        <end position="135"/>
    </location>
</feature>
<comment type="caution">
    <text evidence="2">The sequence shown here is derived from an EMBL/GenBank/DDBJ whole genome shotgun (WGS) entry which is preliminary data.</text>
</comment>
<dbReference type="EMBL" id="CAMGYJ010000010">
    <property type="protein sequence ID" value="CAI0549187.1"/>
    <property type="molecule type" value="Genomic_DNA"/>
</dbReference>
<feature type="compositionally biased region" description="Basic and acidic residues" evidence="1">
    <location>
        <begin position="126"/>
        <end position="135"/>
    </location>
</feature>
<accession>A0AAV0QY37</accession>
<reference evidence="2" key="1">
    <citation type="submission" date="2022-08" db="EMBL/GenBank/DDBJ databases">
        <authorList>
            <person name="Gutierrez-Valencia J."/>
        </authorList>
    </citation>
    <scope>NUCLEOTIDE SEQUENCE</scope>
</reference>
<dbReference type="Proteomes" id="UP001154282">
    <property type="component" value="Unassembled WGS sequence"/>
</dbReference>
<sequence length="179" mass="20547">SLSFYLKNGVSLILFSRFLHRRSQEQKDPSSASELIHPSTVNLLWMLCISFVSVDRSEFPDFICSVVLSYQERDLSVLEWIWSYLEEGGRIRRTPRTTDWLEQEGSEPCVVHGGKLNNGFKRPPRNGRESISDVERMRRRPRIARSVAPIPLLVGVGQYPRPGKTKSKTKGNQICEPCR</sequence>
<feature type="region of interest" description="Disordered" evidence="1">
    <location>
        <begin position="158"/>
        <end position="179"/>
    </location>
</feature>
<evidence type="ECO:0000256" key="1">
    <source>
        <dbReference type="SAM" id="MobiDB-lite"/>
    </source>
</evidence>
<dbReference type="AlphaFoldDB" id="A0AAV0QY37"/>
<evidence type="ECO:0000313" key="3">
    <source>
        <dbReference type="Proteomes" id="UP001154282"/>
    </source>
</evidence>